<dbReference type="EMBL" id="MU006240">
    <property type="protein sequence ID" value="KAF2820665.1"/>
    <property type="molecule type" value="Genomic_DNA"/>
</dbReference>
<accession>A0A6A6ZK81</accession>
<dbReference type="AlphaFoldDB" id="A0A6A6ZK81"/>
<keyword evidence="3" id="KW-1185">Reference proteome</keyword>
<dbReference type="Proteomes" id="UP000799424">
    <property type="component" value="Unassembled WGS sequence"/>
</dbReference>
<organism evidence="2 3">
    <name type="scientific">Ophiobolus disseminans</name>
    <dbReference type="NCBI Taxonomy" id="1469910"/>
    <lineage>
        <taxon>Eukaryota</taxon>
        <taxon>Fungi</taxon>
        <taxon>Dikarya</taxon>
        <taxon>Ascomycota</taxon>
        <taxon>Pezizomycotina</taxon>
        <taxon>Dothideomycetes</taxon>
        <taxon>Pleosporomycetidae</taxon>
        <taxon>Pleosporales</taxon>
        <taxon>Pleosporineae</taxon>
        <taxon>Phaeosphaeriaceae</taxon>
        <taxon>Ophiobolus</taxon>
    </lineage>
</organism>
<keyword evidence="1" id="KW-0732">Signal</keyword>
<evidence type="ECO:0000313" key="3">
    <source>
        <dbReference type="Proteomes" id="UP000799424"/>
    </source>
</evidence>
<feature type="signal peptide" evidence="1">
    <location>
        <begin position="1"/>
        <end position="16"/>
    </location>
</feature>
<evidence type="ECO:0000256" key="1">
    <source>
        <dbReference type="SAM" id="SignalP"/>
    </source>
</evidence>
<sequence length="225" mass="25853">MKFGTWLYALVGIANGMALIPRDVQQESALQQAEPEEKGWDNKKSWRPHTGRPQYFSLKVDERCKKKGHHSKKWCRFEGYAIRLEDGIVIATPYNKWWDEKLPVFFVDDDTHAYTVGKKPRELYIHTVTGALQYRPVGGWKPANAVTGSFYKFGNNPLGWVDPSLAYFSWPLPKGRGKHFASTWWLCPLNTGQYQVFIDWKHGGVEKDGCKRKNLAAVNANPWGH</sequence>
<reference evidence="2" key="1">
    <citation type="journal article" date="2020" name="Stud. Mycol.">
        <title>101 Dothideomycetes genomes: a test case for predicting lifestyles and emergence of pathogens.</title>
        <authorList>
            <person name="Haridas S."/>
            <person name="Albert R."/>
            <person name="Binder M."/>
            <person name="Bloem J."/>
            <person name="Labutti K."/>
            <person name="Salamov A."/>
            <person name="Andreopoulos B."/>
            <person name="Baker S."/>
            <person name="Barry K."/>
            <person name="Bills G."/>
            <person name="Bluhm B."/>
            <person name="Cannon C."/>
            <person name="Castanera R."/>
            <person name="Culley D."/>
            <person name="Daum C."/>
            <person name="Ezra D."/>
            <person name="Gonzalez J."/>
            <person name="Henrissat B."/>
            <person name="Kuo A."/>
            <person name="Liang C."/>
            <person name="Lipzen A."/>
            <person name="Lutzoni F."/>
            <person name="Magnuson J."/>
            <person name="Mondo S."/>
            <person name="Nolan M."/>
            <person name="Ohm R."/>
            <person name="Pangilinan J."/>
            <person name="Park H.-J."/>
            <person name="Ramirez L."/>
            <person name="Alfaro M."/>
            <person name="Sun H."/>
            <person name="Tritt A."/>
            <person name="Yoshinaga Y."/>
            <person name="Zwiers L.-H."/>
            <person name="Turgeon B."/>
            <person name="Goodwin S."/>
            <person name="Spatafora J."/>
            <person name="Crous P."/>
            <person name="Grigoriev I."/>
        </authorList>
    </citation>
    <scope>NUCLEOTIDE SEQUENCE</scope>
    <source>
        <strain evidence="2">CBS 113818</strain>
    </source>
</reference>
<gene>
    <name evidence="2" type="ORF">CC86DRAFT_116406</name>
</gene>
<dbReference type="OrthoDB" id="3749155at2759"/>
<name>A0A6A6ZK81_9PLEO</name>
<feature type="chain" id="PRO_5025407364" evidence="1">
    <location>
        <begin position="17"/>
        <end position="225"/>
    </location>
</feature>
<protein>
    <submittedName>
        <fullName evidence="2">Uncharacterized protein</fullName>
    </submittedName>
</protein>
<evidence type="ECO:0000313" key="2">
    <source>
        <dbReference type="EMBL" id="KAF2820665.1"/>
    </source>
</evidence>
<proteinExistence type="predicted"/>